<dbReference type="SMART" id="SM00184">
    <property type="entry name" value="RING"/>
    <property type="match status" value="1"/>
</dbReference>
<dbReference type="PANTHER" id="PTHR15710">
    <property type="entry name" value="E3 UBIQUITIN-PROTEIN LIGASE PRAJA"/>
    <property type="match status" value="1"/>
</dbReference>
<dbReference type="InterPro" id="IPR001841">
    <property type="entry name" value="Znf_RING"/>
</dbReference>
<comment type="catalytic activity">
    <reaction evidence="1">
        <text>S-ubiquitinyl-[E2 ubiquitin-conjugating enzyme]-L-cysteine + [acceptor protein]-L-lysine = [E2 ubiquitin-conjugating enzyme]-L-cysteine + N(6)-ubiquitinyl-[acceptor protein]-L-lysine.</text>
        <dbReference type="EC" id="2.3.2.27"/>
    </reaction>
</comment>
<dbReference type="Proteomes" id="UP001642487">
    <property type="component" value="Chromosome 1"/>
</dbReference>
<dbReference type="Pfam" id="PF13639">
    <property type="entry name" value="zf-RING_2"/>
    <property type="match status" value="1"/>
</dbReference>
<dbReference type="EMBL" id="OZ021735">
    <property type="protein sequence ID" value="CAK9310315.1"/>
    <property type="molecule type" value="Genomic_DNA"/>
</dbReference>
<evidence type="ECO:0000256" key="1">
    <source>
        <dbReference type="ARBA" id="ARBA00000900"/>
    </source>
</evidence>
<proteinExistence type="predicted"/>
<organism evidence="8 9">
    <name type="scientific">Citrullus colocynthis</name>
    <name type="common">colocynth</name>
    <dbReference type="NCBI Taxonomy" id="252529"/>
    <lineage>
        <taxon>Eukaryota</taxon>
        <taxon>Viridiplantae</taxon>
        <taxon>Streptophyta</taxon>
        <taxon>Embryophyta</taxon>
        <taxon>Tracheophyta</taxon>
        <taxon>Spermatophyta</taxon>
        <taxon>Magnoliopsida</taxon>
        <taxon>eudicotyledons</taxon>
        <taxon>Gunneridae</taxon>
        <taxon>Pentapetalae</taxon>
        <taxon>rosids</taxon>
        <taxon>fabids</taxon>
        <taxon>Cucurbitales</taxon>
        <taxon>Cucurbitaceae</taxon>
        <taxon>Benincaseae</taxon>
        <taxon>Citrullus</taxon>
    </lineage>
</organism>
<name>A0ABP0XS31_9ROSI</name>
<dbReference type="EC" id="2.3.2.27" evidence="2"/>
<keyword evidence="5" id="KW-0862">Zinc</keyword>
<feature type="domain" description="RING-type" evidence="7">
    <location>
        <begin position="21"/>
        <end position="62"/>
    </location>
</feature>
<keyword evidence="4 6" id="KW-0863">Zinc-finger</keyword>
<dbReference type="SUPFAM" id="SSF57850">
    <property type="entry name" value="RING/U-box"/>
    <property type="match status" value="1"/>
</dbReference>
<gene>
    <name evidence="8" type="ORF">CITCOLO1_LOCUS1934</name>
</gene>
<evidence type="ECO:0000313" key="8">
    <source>
        <dbReference type="EMBL" id="CAK9310315.1"/>
    </source>
</evidence>
<dbReference type="PROSITE" id="PS50089">
    <property type="entry name" value="ZF_RING_2"/>
    <property type="match status" value="1"/>
</dbReference>
<accession>A0ABP0XS31</accession>
<dbReference type="Gene3D" id="3.30.40.10">
    <property type="entry name" value="Zinc/RING finger domain, C3HC4 (zinc finger)"/>
    <property type="match status" value="1"/>
</dbReference>
<keyword evidence="3" id="KW-0479">Metal-binding</keyword>
<dbReference type="PANTHER" id="PTHR15710:SF240">
    <property type="entry name" value="RING-TYPE E3 UBIQUITIN TRANSFERASE"/>
    <property type="match status" value="1"/>
</dbReference>
<evidence type="ECO:0000256" key="3">
    <source>
        <dbReference type="ARBA" id="ARBA00022723"/>
    </source>
</evidence>
<evidence type="ECO:0000313" key="9">
    <source>
        <dbReference type="Proteomes" id="UP001642487"/>
    </source>
</evidence>
<evidence type="ECO:0000256" key="2">
    <source>
        <dbReference type="ARBA" id="ARBA00012483"/>
    </source>
</evidence>
<evidence type="ECO:0000259" key="7">
    <source>
        <dbReference type="PROSITE" id="PS50089"/>
    </source>
</evidence>
<dbReference type="InterPro" id="IPR013083">
    <property type="entry name" value="Znf_RING/FYVE/PHD"/>
</dbReference>
<protein>
    <recommendedName>
        <fullName evidence="2">RING-type E3 ubiquitin transferase</fullName>
        <ecNumber evidence="2">2.3.2.27</ecNumber>
    </recommendedName>
</protein>
<sequence>MAIPTIKVSSALLEEDPVLICAICKDQFLLEVEAKQLPCSHLYHPDCILPWLSNHDSCPLCRFKLPSDDPSDHVRCRGATTALLRARDLMYQEDSYGLRTTLEHMARRHISIFSEGIQVGLSQSPTQFGVAEMGSGEQTDSVETVSSVATDDGIDIGVSPSSFVSANLR</sequence>
<keyword evidence="9" id="KW-1185">Reference proteome</keyword>
<evidence type="ECO:0000256" key="4">
    <source>
        <dbReference type="ARBA" id="ARBA00022771"/>
    </source>
</evidence>
<evidence type="ECO:0000256" key="5">
    <source>
        <dbReference type="ARBA" id="ARBA00022833"/>
    </source>
</evidence>
<reference evidence="8 9" key="1">
    <citation type="submission" date="2024-03" db="EMBL/GenBank/DDBJ databases">
        <authorList>
            <person name="Gkanogiannis A."/>
            <person name="Becerra Lopez-Lavalle L."/>
        </authorList>
    </citation>
    <scope>NUCLEOTIDE SEQUENCE [LARGE SCALE GENOMIC DNA]</scope>
</reference>
<evidence type="ECO:0000256" key="6">
    <source>
        <dbReference type="PROSITE-ProRule" id="PRU00175"/>
    </source>
</evidence>